<dbReference type="Proteomes" id="UP001443914">
    <property type="component" value="Unassembled WGS sequence"/>
</dbReference>
<gene>
    <name evidence="1" type="ORF">RND81_08G102500</name>
</gene>
<keyword evidence="2" id="KW-1185">Reference proteome</keyword>
<proteinExistence type="predicted"/>
<dbReference type="EMBL" id="JBDFQZ010000008">
    <property type="protein sequence ID" value="KAK9698412.1"/>
    <property type="molecule type" value="Genomic_DNA"/>
</dbReference>
<evidence type="ECO:0000313" key="2">
    <source>
        <dbReference type="Proteomes" id="UP001443914"/>
    </source>
</evidence>
<name>A0AAW1J630_SAPOF</name>
<dbReference type="AlphaFoldDB" id="A0AAW1J630"/>
<accession>A0AAW1J630</accession>
<reference evidence="1" key="1">
    <citation type="submission" date="2024-03" db="EMBL/GenBank/DDBJ databases">
        <title>WGS assembly of Saponaria officinalis var. Norfolk2.</title>
        <authorList>
            <person name="Jenkins J."/>
            <person name="Shu S."/>
            <person name="Grimwood J."/>
            <person name="Barry K."/>
            <person name="Goodstein D."/>
            <person name="Schmutz J."/>
            <person name="Leebens-Mack J."/>
            <person name="Osbourn A."/>
        </authorList>
    </citation>
    <scope>NUCLEOTIDE SEQUENCE [LARGE SCALE GENOMIC DNA]</scope>
    <source>
        <strain evidence="1">JIC</strain>
    </source>
</reference>
<protein>
    <submittedName>
        <fullName evidence="1">Uncharacterized protein</fullName>
    </submittedName>
</protein>
<sequence>MDENAYIVQGIQRKLDQIVEDAPILFNRLNVVMAPTDVYDLLFREEPVLRFLRPLLFKNPCPLSPPILNHVVSNKMLATKQEELRQLTEEVVVLFERIMNVLNWRTVVDICCAHGRIVILPEGQHQSLAILDVYFGHMEALGEEQLREEQLRELDSSPSSCDSYSH</sequence>
<organism evidence="1 2">
    <name type="scientific">Saponaria officinalis</name>
    <name type="common">Common soapwort</name>
    <name type="synonym">Lychnis saponaria</name>
    <dbReference type="NCBI Taxonomy" id="3572"/>
    <lineage>
        <taxon>Eukaryota</taxon>
        <taxon>Viridiplantae</taxon>
        <taxon>Streptophyta</taxon>
        <taxon>Embryophyta</taxon>
        <taxon>Tracheophyta</taxon>
        <taxon>Spermatophyta</taxon>
        <taxon>Magnoliopsida</taxon>
        <taxon>eudicotyledons</taxon>
        <taxon>Gunneridae</taxon>
        <taxon>Pentapetalae</taxon>
        <taxon>Caryophyllales</taxon>
        <taxon>Caryophyllaceae</taxon>
        <taxon>Caryophylleae</taxon>
        <taxon>Saponaria</taxon>
    </lineage>
</organism>
<evidence type="ECO:0000313" key="1">
    <source>
        <dbReference type="EMBL" id="KAK9698412.1"/>
    </source>
</evidence>
<comment type="caution">
    <text evidence="1">The sequence shown here is derived from an EMBL/GenBank/DDBJ whole genome shotgun (WGS) entry which is preliminary data.</text>
</comment>